<name>A0ACB7Z4B7_9ERIC</name>
<dbReference type="EMBL" id="CM037154">
    <property type="protein sequence ID" value="KAH7860163.1"/>
    <property type="molecule type" value="Genomic_DNA"/>
</dbReference>
<accession>A0ACB7Z4B7</accession>
<comment type="caution">
    <text evidence="1">The sequence shown here is derived from an EMBL/GenBank/DDBJ whole genome shotgun (WGS) entry which is preliminary data.</text>
</comment>
<dbReference type="Proteomes" id="UP000828048">
    <property type="component" value="Chromosome 4"/>
</dbReference>
<evidence type="ECO:0000313" key="1">
    <source>
        <dbReference type="EMBL" id="KAH7860163.1"/>
    </source>
</evidence>
<gene>
    <name evidence="1" type="ORF">Vadar_010088</name>
</gene>
<organism evidence="1 2">
    <name type="scientific">Vaccinium darrowii</name>
    <dbReference type="NCBI Taxonomy" id="229202"/>
    <lineage>
        <taxon>Eukaryota</taxon>
        <taxon>Viridiplantae</taxon>
        <taxon>Streptophyta</taxon>
        <taxon>Embryophyta</taxon>
        <taxon>Tracheophyta</taxon>
        <taxon>Spermatophyta</taxon>
        <taxon>Magnoliopsida</taxon>
        <taxon>eudicotyledons</taxon>
        <taxon>Gunneridae</taxon>
        <taxon>Pentapetalae</taxon>
        <taxon>asterids</taxon>
        <taxon>Ericales</taxon>
        <taxon>Ericaceae</taxon>
        <taxon>Vaccinioideae</taxon>
        <taxon>Vaccinieae</taxon>
        <taxon>Vaccinium</taxon>
    </lineage>
</organism>
<protein>
    <submittedName>
        <fullName evidence="1">Uncharacterized protein</fullName>
    </submittedName>
</protein>
<proteinExistence type="predicted"/>
<evidence type="ECO:0000313" key="2">
    <source>
        <dbReference type="Proteomes" id="UP000828048"/>
    </source>
</evidence>
<sequence length="136" mass="15481">MGVFMSRLVRKVDNNLNTILHMVGEEPKYRVVPEVRSPAFELQENLLLFERVWEICPSSSENTINKKKKTAQQLFEETNEPLRERANDWLKRTAENCSIVAVLIATVAFAAAYTKPGVPTTVTLDELNKNNDSNPF</sequence>
<reference evidence="1 2" key="1">
    <citation type="journal article" date="2021" name="Hortic Res">
        <title>High-quality reference genome and annotation aids understanding of berry development for evergreen blueberry (Vaccinium darrowii).</title>
        <authorList>
            <person name="Yu J."/>
            <person name="Hulse-Kemp A.M."/>
            <person name="Babiker E."/>
            <person name="Staton M."/>
        </authorList>
    </citation>
    <scope>NUCLEOTIDE SEQUENCE [LARGE SCALE GENOMIC DNA]</scope>
    <source>
        <strain evidence="2">cv. NJ 8807/NJ 8810</strain>
        <tissue evidence="1">Young leaf</tissue>
    </source>
</reference>
<keyword evidence="2" id="KW-1185">Reference proteome</keyword>